<sequence>MVIRDHAEECVTPSLLARLYFSCGYDLPPEYYHFHNNEGYEDEDYEDEDYKDENDDEDGDEDDEDEDDYDYDYEEEEDYDDHFGY</sequence>
<dbReference type="HOGENOM" id="CLU_2513085_0_0_1"/>
<evidence type="ECO:0000313" key="3">
    <source>
        <dbReference type="Proteomes" id="UP000001072"/>
    </source>
</evidence>
<proteinExistence type="predicted"/>
<organism evidence="3">
    <name type="scientific">Melampsora larici-populina (strain 98AG31 / pathotype 3-4-7)</name>
    <name type="common">Poplar leaf rust fungus</name>
    <dbReference type="NCBI Taxonomy" id="747676"/>
    <lineage>
        <taxon>Eukaryota</taxon>
        <taxon>Fungi</taxon>
        <taxon>Dikarya</taxon>
        <taxon>Basidiomycota</taxon>
        <taxon>Pucciniomycotina</taxon>
        <taxon>Pucciniomycetes</taxon>
        <taxon>Pucciniales</taxon>
        <taxon>Melampsoraceae</taxon>
        <taxon>Melampsora</taxon>
    </lineage>
</organism>
<feature type="region of interest" description="Disordered" evidence="1">
    <location>
        <begin position="34"/>
        <end position="85"/>
    </location>
</feature>
<gene>
    <name evidence="2" type="ORF">MELLADRAFT_92526</name>
</gene>
<feature type="compositionally biased region" description="Acidic residues" evidence="1">
    <location>
        <begin position="39"/>
        <end position="85"/>
    </location>
</feature>
<dbReference type="KEGG" id="mlr:MELLADRAFT_92526"/>
<dbReference type="Proteomes" id="UP000001072">
    <property type="component" value="Unassembled WGS sequence"/>
</dbReference>
<evidence type="ECO:0000256" key="1">
    <source>
        <dbReference type="SAM" id="MobiDB-lite"/>
    </source>
</evidence>
<dbReference type="AlphaFoldDB" id="F4S1V7"/>
<reference evidence="3" key="1">
    <citation type="journal article" date="2011" name="Proc. Natl. Acad. Sci. U.S.A.">
        <title>Obligate biotrophy features unraveled by the genomic analysis of rust fungi.</title>
        <authorList>
            <person name="Duplessis S."/>
            <person name="Cuomo C.A."/>
            <person name="Lin Y.-C."/>
            <person name="Aerts A."/>
            <person name="Tisserant E."/>
            <person name="Veneault-Fourrey C."/>
            <person name="Joly D.L."/>
            <person name="Hacquard S."/>
            <person name="Amselem J."/>
            <person name="Cantarel B.L."/>
            <person name="Chiu R."/>
            <person name="Coutinho P.M."/>
            <person name="Feau N."/>
            <person name="Field M."/>
            <person name="Frey P."/>
            <person name="Gelhaye E."/>
            <person name="Goldberg J."/>
            <person name="Grabherr M.G."/>
            <person name="Kodira C.D."/>
            <person name="Kohler A."/>
            <person name="Kuees U."/>
            <person name="Lindquist E.A."/>
            <person name="Lucas S.M."/>
            <person name="Mago R."/>
            <person name="Mauceli E."/>
            <person name="Morin E."/>
            <person name="Murat C."/>
            <person name="Pangilinan J.L."/>
            <person name="Park R."/>
            <person name="Pearson M."/>
            <person name="Quesneville H."/>
            <person name="Rouhier N."/>
            <person name="Sakthikumar S."/>
            <person name="Salamov A.A."/>
            <person name="Schmutz J."/>
            <person name="Selles B."/>
            <person name="Shapiro H."/>
            <person name="Tanguay P."/>
            <person name="Tuskan G.A."/>
            <person name="Henrissat B."/>
            <person name="Van de Peer Y."/>
            <person name="Rouze P."/>
            <person name="Ellis J.G."/>
            <person name="Dodds P.N."/>
            <person name="Schein J.E."/>
            <person name="Zhong S."/>
            <person name="Hamelin R.C."/>
            <person name="Grigoriev I.V."/>
            <person name="Szabo L.J."/>
            <person name="Martin F."/>
        </authorList>
    </citation>
    <scope>NUCLEOTIDE SEQUENCE [LARGE SCALE GENOMIC DNA]</scope>
    <source>
        <strain evidence="3">98AG31 / pathotype 3-4-7</strain>
    </source>
</reference>
<dbReference type="RefSeq" id="XP_007415360.1">
    <property type="nucleotide sequence ID" value="XM_007415298.1"/>
</dbReference>
<dbReference type="VEuPathDB" id="FungiDB:MELLADRAFT_92526"/>
<dbReference type="EMBL" id="GL883139">
    <property type="protein sequence ID" value="EGG01259.1"/>
    <property type="molecule type" value="Genomic_DNA"/>
</dbReference>
<dbReference type="InParanoid" id="F4S1V7"/>
<protein>
    <submittedName>
        <fullName evidence="2">Uncharacterized protein</fullName>
    </submittedName>
</protein>
<keyword evidence="3" id="KW-1185">Reference proteome</keyword>
<evidence type="ECO:0000313" key="2">
    <source>
        <dbReference type="EMBL" id="EGG01259.1"/>
    </source>
</evidence>
<dbReference type="GeneID" id="18936282"/>
<name>F4S1V7_MELLP</name>
<accession>F4S1V7</accession>